<dbReference type="EMBL" id="JBBYHT010000004">
    <property type="protein sequence ID" value="MEL1248367.1"/>
    <property type="molecule type" value="Genomic_DNA"/>
</dbReference>
<comment type="caution">
    <text evidence="1">The sequence shown here is derived from an EMBL/GenBank/DDBJ whole genome shotgun (WGS) entry which is preliminary data.</text>
</comment>
<evidence type="ECO:0000313" key="2">
    <source>
        <dbReference type="Proteomes" id="UP001393056"/>
    </source>
</evidence>
<keyword evidence="2" id="KW-1185">Reference proteome</keyword>
<protein>
    <submittedName>
        <fullName evidence="1">Uncharacterized protein</fullName>
    </submittedName>
</protein>
<accession>A0ABU9I8A4</accession>
<name>A0ABU9I8A4_9FLAO</name>
<proteinExistence type="predicted"/>
<reference evidence="1 2" key="1">
    <citation type="submission" date="2024-04" db="EMBL/GenBank/DDBJ databases">
        <title>Flavobacterium sp. DGU41 16S ribosomal RNA gene Genome sequencing and assembly.</title>
        <authorList>
            <person name="Park S."/>
        </authorList>
    </citation>
    <scope>NUCLEOTIDE SEQUENCE [LARGE SCALE GENOMIC DNA]</scope>
    <source>
        <strain evidence="1 2">DGU41</strain>
    </source>
</reference>
<evidence type="ECO:0000313" key="1">
    <source>
        <dbReference type="EMBL" id="MEL1248367.1"/>
    </source>
</evidence>
<gene>
    <name evidence="1" type="ORF">AAEO58_09960</name>
</gene>
<sequence length="322" mass="38886">MELISLISQYNEVNKIFKKVINNDFFVFEDHQFVTDFYNNFCNIIEFDKTILTSITETNNYQVILNSFLNEIEENIIIYKDNKSVFDNYDIQNICNKHNEIYDFEIEYQTRVKKEYEIEYTLAKKAFDGTFYKGYTTEEIDVFRKQYEYTESLYLPEMEKFHELVNKKDALIKFTQKYYKNIFSKIFELSNNYKNTLQKHLQKADENKSNYFNMTLIGNIFEVSNEIVFESSCEIDYYNEFNLVNSFGKLKIIKNQKNKAYYLVHKLYETIDSKRKVAWRIEILNKLGLNLDTYKSKYKEITRDDADETSKDFVKEIDNIFK</sequence>
<dbReference type="Proteomes" id="UP001393056">
    <property type="component" value="Unassembled WGS sequence"/>
</dbReference>
<dbReference type="RefSeq" id="WP_341683259.1">
    <property type="nucleotide sequence ID" value="NZ_JBBYHT010000004.1"/>
</dbReference>
<organism evidence="1 2">
    <name type="scientific">Flavobacterium helocola</name>
    <dbReference type="NCBI Taxonomy" id="3139139"/>
    <lineage>
        <taxon>Bacteria</taxon>
        <taxon>Pseudomonadati</taxon>
        <taxon>Bacteroidota</taxon>
        <taxon>Flavobacteriia</taxon>
        <taxon>Flavobacteriales</taxon>
        <taxon>Flavobacteriaceae</taxon>
        <taxon>Flavobacterium</taxon>
    </lineage>
</organism>